<dbReference type="OrthoDB" id="2866647at2"/>
<feature type="coiled-coil region" evidence="1">
    <location>
        <begin position="111"/>
        <end position="150"/>
    </location>
</feature>
<evidence type="ECO:0000313" key="2">
    <source>
        <dbReference type="EMBL" id="RIX60042.1"/>
    </source>
</evidence>
<dbReference type="Proteomes" id="UP000266482">
    <property type="component" value="Unassembled WGS sequence"/>
</dbReference>
<evidence type="ECO:0000256" key="1">
    <source>
        <dbReference type="SAM" id="Coils"/>
    </source>
</evidence>
<keyword evidence="3" id="KW-1185">Reference proteome</keyword>
<reference evidence="2 3" key="1">
    <citation type="submission" date="2018-09" db="EMBL/GenBank/DDBJ databases">
        <title>Paenibacillus aracenensis nov. sp. isolated from a cave in southern Spain.</title>
        <authorList>
            <person name="Jurado V."/>
            <person name="Gutierrez-Patricio S."/>
            <person name="Gonzalez-Pimentel J.L."/>
            <person name="Miller A.Z."/>
            <person name="Laiz L."/>
            <person name="Saiz-Jimenez C."/>
        </authorList>
    </citation>
    <scope>NUCLEOTIDE SEQUENCE [LARGE SCALE GENOMIC DNA]</scope>
    <source>
        <strain evidence="2 3">DSM 22867</strain>
    </source>
</reference>
<dbReference type="RefSeq" id="WP_119597417.1">
    <property type="nucleotide sequence ID" value="NZ_QXQA01000001.1"/>
</dbReference>
<gene>
    <name evidence="2" type="ORF">D3P08_00150</name>
</gene>
<proteinExistence type="predicted"/>
<comment type="caution">
    <text evidence="2">The sequence shown here is derived from an EMBL/GenBank/DDBJ whole genome shotgun (WGS) entry which is preliminary data.</text>
</comment>
<sequence length="188" mass="22525">MDEIQQLIDINNRASAFEYLKNADKRAMHQIAYRLIYKGVEDDDFIAKITSCPLTEIKELRSYLSFEDAMIELGLSEKSLRRYIRRGLIMHNGKIPRYAVGIMKDPVFCFLMQWEYQENKLKNQIEEERIEEIRDEILELEEQFEGKFEEMFGHLTEGEILLLDDGDDIRHWKDLIEELREVDDKKRE</sequence>
<evidence type="ECO:0000313" key="3">
    <source>
        <dbReference type="Proteomes" id="UP000266482"/>
    </source>
</evidence>
<name>A0A3A1VJY4_9BACL</name>
<evidence type="ECO:0008006" key="4">
    <source>
        <dbReference type="Google" id="ProtNLM"/>
    </source>
</evidence>
<protein>
    <recommendedName>
        <fullName evidence="4">DNA-binding protein</fullName>
    </recommendedName>
</protein>
<keyword evidence="1" id="KW-0175">Coiled coil</keyword>
<dbReference type="EMBL" id="QXQA01000001">
    <property type="protein sequence ID" value="RIX60042.1"/>
    <property type="molecule type" value="Genomic_DNA"/>
</dbReference>
<organism evidence="2 3">
    <name type="scientific">Paenibacillus nanensis</name>
    <dbReference type="NCBI Taxonomy" id="393251"/>
    <lineage>
        <taxon>Bacteria</taxon>
        <taxon>Bacillati</taxon>
        <taxon>Bacillota</taxon>
        <taxon>Bacilli</taxon>
        <taxon>Bacillales</taxon>
        <taxon>Paenibacillaceae</taxon>
        <taxon>Paenibacillus</taxon>
    </lineage>
</organism>
<accession>A0A3A1VJY4</accession>
<dbReference type="AlphaFoldDB" id="A0A3A1VJY4"/>